<keyword evidence="1" id="KW-1133">Transmembrane helix</keyword>
<keyword evidence="1" id="KW-0812">Transmembrane</keyword>
<reference evidence="3" key="1">
    <citation type="submission" date="2016-10" db="EMBL/GenBank/DDBJ databases">
        <authorList>
            <person name="Varghese N."/>
            <person name="Submissions S."/>
        </authorList>
    </citation>
    <scope>NUCLEOTIDE SEQUENCE [LARGE SCALE GENOMIC DNA]</scope>
    <source>
        <strain evidence="3">MPL-11</strain>
    </source>
</reference>
<dbReference type="Proteomes" id="UP000199481">
    <property type="component" value="Unassembled WGS sequence"/>
</dbReference>
<sequence>MKRYGKLGIIAGLAVLSIGIYYIQPIFTGETRPQFSVSAKSGDKTLIEDMTIEGYYYENNLYGIGTEVEIANEATTYYSTQPYLNQLQGSVNGNEKMTQLQKKYRSFMRGKEPQLANYFEDDSILAYADITLDSMSAVTEDSKFLIEVLDKKTNDVISFSVDFPKATDYFSMYIEDVQVANNKLIVVTNGYSINSENGQDEQHLYSIDLPNEKIEKDEKIKMDLVDSKDKEIQYVELLNAGNDIHSSKILVYRVTLDVPQTETEVYDENEIITQPVFGLIGVNIETGEQFLIDVSDKLDNKALGNTILIENSTLYFYKKNDTTLSLYSYSLEQRELLELESVELTKEQLAILKADVILQVKDGIVFFAESSNVTDKAMQIMAIDSNSGELVFEGTIDEKVNQPSKRDELYLSEILFQQ</sequence>
<dbReference type="EMBL" id="FNJW01000008">
    <property type="protein sequence ID" value="SDQ14910.1"/>
    <property type="molecule type" value="Genomic_DNA"/>
</dbReference>
<dbReference type="OrthoDB" id="2433869at2"/>
<gene>
    <name evidence="2" type="ORF">SAMN04487752_0969</name>
</gene>
<evidence type="ECO:0000313" key="3">
    <source>
        <dbReference type="Proteomes" id="UP000199481"/>
    </source>
</evidence>
<keyword evidence="3" id="KW-1185">Reference proteome</keyword>
<keyword evidence="1" id="KW-0472">Membrane</keyword>
<dbReference type="AlphaFoldDB" id="A0A1H0YIQ5"/>
<name>A0A1H0YIQ5_9LACT</name>
<evidence type="ECO:0000256" key="1">
    <source>
        <dbReference type="SAM" id="Phobius"/>
    </source>
</evidence>
<protein>
    <submittedName>
        <fullName evidence="2">Uncharacterized protein</fullName>
    </submittedName>
</protein>
<feature type="transmembrane region" description="Helical" evidence="1">
    <location>
        <begin position="7"/>
        <end position="24"/>
    </location>
</feature>
<dbReference type="RefSeq" id="WP_089975701.1">
    <property type="nucleotide sequence ID" value="NZ_CP084916.1"/>
</dbReference>
<accession>A0A1H0YIQ5</accession>
<organism evidence="2 3">
    <name type="scientific">Carnobacterium viridans</name>
    <dbReference type="NCBI Taxonomy" id="174587"/>
    <lineage>
        <taxon>Bacteria</taxon>
        <taxon>Bacillati</taxon>
        <taxon>Bacillota</taxon>
        <taxon>Bacilli</taxon>
        <taxon>Lactobacillales</taxon>
        <taxon>Carnobacteriaceae</taxon>
        <taxon>Carnobacterium</taxon>
    </lineage>
</organism>
<evidence type="ECO:0000313" key="2">
    <source>
        <dbReference type="EMBL" id="SDQ14910.1"/>
    </source>
</evidence>
<proteinExistence type="predicted"/>